<evidence type="ECO:0000313" key="3">
    <source>
        <dbReference type="Proteomes" id="UP000314294"/>
    </source>
</evidence>
<evidence type="ECO:0000313" key="2">
    <source>
        <dbReference type="EMBL" id="TNN75004.1"/>
    </source>
</evidence>
<organism evidence="2 3">
    <name type="scientific">Liparis tanakae</name>
    <name type="common">Tanaka's snailfish</name>
    <dbReference type="NCBI Taxonomy" id="230148"/>
    <lineage>
        <taxon>Eukaryota</taxon>
        <taxon>Metazoa</taxon>
        <taxon>Chordata</taxon>
        <taxon>Craniata</taxon>
        <taxon>Vertebrata</taxon>
        <taxon>Euteleostomi</taxon>
        <taxon>Actinopterygii</taxon>
        <taxon>Neopterygii</taxon>
        <taxon>Teleostei</taxon>
        <taxon>Neoteleostei</taxon>
        <taxon>Acanthomorphata</taxon>
        <taxon>Eupercaria</taxon>
        <taxon>Perciformes</taxon>
        <taxon>Cottioidei</taxon>
        <taxon>Cottales</taxon>
        <taxon>Liparidae</taxon>
        <taxon>Liparis</taxon>
    </lineage>
</organism>
<dbReference type="EMBL" id="SRLO01000108">
    <property type="protein sequence ID" value="TNN75004.1"/>
    <property type="molecule type" value="Genomic_DNA"/>
</dbReference>
<dbReference type="AlphaFoldDB" id="A0A4Z2ICC5"/>
<gene>
    <name evidence="2" type="ORF">EYF80_014750</name>
</gene>
<dbReference type="Proteomes" id="UP000314294">
    <property type="component" value="Unassembled WGS sequence"/>
</dbReference>
<feature type="compositionally biased region" description="Polar residues" evidence="1">
    <location>
        <begin position="45"/>
        <end position="59"/>
    </location>
</feature>
<proteinExistence type="predicted"/>
<accession>A0A4Z2ICC5</accession>
<reference evidence="2 3" key="1">
    <citation type="submission" date="2019-03" db="EMBL/GenBank/DDBJ databases">
        <title>First draft genome of Liparis tanakae, snailfish: a comprehensive survey of snailfish specific genes.</title>
        <authorList>
            <person name="Kim W."/>
            <person name="Song I."/>
            <person name="Jeong J.-H."/>
            <person name="Kim D."/>
            <person name="Kim S."/>
            <person name="Ryu S."/>
            <person name="Song J.Y."/>
            <person name="Lee S.K."/>
        </authorList>
    </citation>
    <scope>NUCLEOTIDE SEQUENCE [LARGE SCALE GENOMIC DNA]</scope>
    <source>
        <tissue evidence="2">Muscle</tissue>
    </source>
</reference>
<evidence type="ECO:0000256" key="1">
    <source>
        <dbReference type="SAM" id="MobiDB-lite"/>
    </source>
</evidence>
<comment type="caution">
    <text evidence="2">The sequence shown here is derived from an EMBL/GenBank/DDBJ whole genome shotgun (WGS) entry which is preliminary data.</text>
</comment>
<sequence>MDSGSPGLGAMYPGPNKQKLNLPDHDPDDRKATLQTQSRRFRQEAGTQMQRAATHSQPLNHIHEARLSG</sequence>
<protein>
    <submittedName>
        <fullName evidence="2">Uncharacterized protein</fullName>
    </submittedName>
</protein>
<feature type="compositionally biased region" description="Basic and acidic residues" evidence="1">
    <location>
        <begin position="22"/>
        <end position="32"/>
    </location>
</feature>
<keyword evidence="3" id="KW-1185">Reference proteome</keyword>
<feature type="region of interest" description="Disordered" evidence="1">
    <location>
        <begin position="1"/>
        <end position="69"/>
    </location>
</feature>
<name>A0A4Z2ICC5_9TELE</name>